<evidence type="ECO:0000256" key="3">
    <source>
        <dbReference type="ARBA" id="ARBA00022475"/>
    </source>
</evidence>
<dbReference type="GeneID" id="108623715"/>
<dbReference type="GO" id="GO:0005044">
    <property type="term" value="F:scavenger receptor activity"/>
    <property type="evidence" value="ECO:0007669"/>
    <property type="project" value="TreeGrafter"/>
</dbReference>
<keyword evidence="6 8" id="KW-0472">Membrane</keyword>
<feature type="transmembrane region" description="Helical" evidence="8">
    <location>
        <begin position="20"/>
        <end position="44"/>
    </location>
</feature>
<evidence type="ECO:0000256" key="2">
    <source>
        <dbReference type="ARBA" id="ARBA00010532"/>
    </source>
</evidence>
<comment type="subcellular location">
    <subcellularLocation>
        <location evidence="1">Cell membrane</location>
    </subcellularLocation>
</comment>
<keyword evidence="5 8" id="KW-1133">Transmembrane helix</keyword>
<dbReference type="RefSeq" id="XP_026668316.1">
    <property type="nucleotide sequence ID" value="XM_026812515.1"/>
</dbReference>
<gene>
    <name evidence="10" type="primary">LOC108623715</name>
</gene>
<dbReference type="PRINTS" id="PR01609">
    <property type="entry name" value="CD36FAMILY"/>
</dbReference>
<organism evidence="9 10">
    <name type="scientific">Ceratina calcarata</name>
    <dbReference type="NCBI Taxonomy" id="156304"/>
    <lineage>
        <taxon>Eukaryota</taxon>
        <taxon>Metazoa</taxon>
        <taxon>Ecdysozoa</taxon>
        <taxon>Arthropoda</taxon>
        <taxon>Hexapoda</taxon>
        <taxon>Insecta</taxon>
        <taxon>Pterygota</taxon>
        <taxon>Neoptera</taxon>
        <taxon>Endopterygota</taxon>
        <taxon>Hymenoptera</taxon>
        <taxon>Apocrita</taxon>
        <taxon>Aculeata</taxon>
        <taxon>Apoidea</taxon>
        <taxon>Anthophila</taxon>
        <taxon>Apidae</taxon>
        <taxon>Ceratina</taxon>
        <taxon>Zadontomerus</taxon>
    </lineage>
</organism>
<evidence type="ECO:0000256" key="7">
    <source>
        <dbReference type="ARBA" id="ARBA00023180"/>
    </source>
</evidence>
<keyword evidence="4 8" id="KW-0812">Transmembrane</keyword>
<evidence type="ECO:0000256" key="1">
    <source>
        <dbReference type="ARBA" id="ARBA00004236"/>
    </source>
</evidence>
<feature type="transmembrane region" description="Helical" evidence="8">
    <location>
        <begin position="461"/>
        <end position="479"/>
    </location>
</feature>
<accession>A0AAJ7W9N3</accession>
<evidence type="ECO:0000256" key="4">
    <source>
        <dbReference type="ARBA" id="ARBA00022692"/>
    </source>
</evidence>
<reference evidence="10" key="1">
    <citation type="submission" date="2025-08" db="UniProtKB">
        <authorList>
            <consortium name="RefSeq"/>
        </authorList>
    </citation>
    <scope>IDENTIFICATION</scope>
    <source>
        <tissue evidence="10">Whole body</tissue>
    </source>
</reference>
<dbReference type="PANTHER" id="PTHR11923">
    <property type="entry name" value="SCAVENGER RECEPTOR CLASS B TYPE-1 SR-B1"/>
    <property type="match status" value="1"/>
</dbReference>
<dbReference type="AlphaFoldDB" id="A0AAJ7W9N3"/>
<name>A0AAJ7W9N3_9HYME</name>
<proteinExistence type="inferred from homology"/>
<dbReference type="GO" id="GO:0005737">
    <property type="term" value="C:cytoplasm"/>
    <property type="evidence" value="ECO:0007669"/>
    <property type="project" value="TreeGrafter"/>
</dbReference>
<protein>
    <submittedName>
        <fullName evidence="10">Protein croquemort-like isoform X1</fullName>
    </submittedName>
</protein>
<dbReference type="GO" id="GO:0005886">
    <property type="term" value="C:plasma membrane"/>
    <property type="evidence" value="ECO:0007669"/>
    <property type="project" value="UniProtKB-SubCell"/>
</dbReference>
<evidence type="ECO:0000256" key="5">
    <source>
        <dbReference type="ARBA" id="ARBA00022989"/>
    </source>
</evidence>
<keyword evidence="9" id="KW-1185">Reference proteome</keyword>
<dbReference type="InterPro" id="IPR002159">
    <property type="entry name" value="CD36_fam"/>
</dbReference>
<evidence type="ECO:0000256" key="6">
    <source>
        <dbReference type="ARBA" id="ARBA00023136"/>
    </source>
</evidence>
<keyword evidence="3" id="KW-1003">Cell membrane</keyword>
<dbReference type="Pfam" id="PF01130">
    <property type="entry name" value="CD36"/>
    <property type="match status" value="1"/>
</dbReference>
<dbReference type="PANTHER" id="PTHR11923:SF114">
    <property type="entry name" value="FI02050P-RELATED"/>
    <property type="match status" value="1"/>
</dbReference>
<keyword evidence="7" id="KW-0325">Glycoprotein</keyword>
<comment type="similarity">
    <text evidence="2">Belongs to the CD36 family.</text>
</comment>
<evidence type="ECO:0000256" key="8">
    <source>
        <dbReference type="SAM" id="Phobius"/>
    </source>
</evidence>
<dbReference type="Proteomes" id="UP000694925">
    <property type="component" value="Unplaced"/>
</dbReference>
<evidence type="ECO:0000313" key="10">
    <source>
        <dbReference type="RefSeq" id="XP_026668316.1"/>
    </source>
</evidence>
<sequence length="505" mass="57626">MLTLTISRQSNKTMKLWHKLAIISSIGLVLTIFGLTIGILWSMIYSTILTGQLTLTPTSTNHDLWKETPIPMFLKLYFFNLTNPQAFTSPDGTKPNFVEMGPYVYREVDTKEDQVWNSNGTITYKRKRTWTFDESLSKGNLSDYVTNLNPITASVAYALKGKSAILRDIVDRMMESMGQKLVITKTVNELIFEGFDDQMLRIARKINFTEIPWDKFSWFYDRNGNKDYDGTFTMLTGKNSLLELGELTKWTPQDRKLVPYPGECGKVKGTNGDLWPPLPDNKTITFFVSDICTYMSLTYDNITVHKGLSGLRYISDDVMLDNGQKVPWRKCYCATPDHCIPSGVLDISRCKWNAPAFISMPHFYLADPSYRERVTGMKPDKEKHEIRIAIEPKTGVPLNVKAQLQLNLLIQSDDKMKMFRNITSTYVPMLWFTQEAYLTDDYASTIKFILILQSFGSITCYGIAAIGILILSITLFLIVRNNLKEEERQNLLSKNDNVDIADTSG</sequence>
<evidence type="ECO:0000313" key="9">
    <source>
        <dbReference type="Proteomes" id="UP000694925"/>
    </source>
</evidence>